<protein>
    <submittedName>
        <fullName evidence="1">Uncharacterized protein</fullName>
    </submittedName>
</protein>
<evidence type="ECO:0000313" key="2">
    <source>
        <dbReference type="Proteomes" id="UP000317288"/>
    </source>
</evidence>
<dbReference type="RefSeq" id="WP_144815515.1">
    <property type="nucleotide sequence ID" value="NZ_VNFE01000010.1"/>
</dbReference>
<evidence type="ECO:0000313" key="1">
    <source>
        <dbReference type="EMBL" id="TVU87264.1"/>
    </source>
</evidence>
<sequence>MYEYTRKSGVEHVERIAAEKRKDARTARETLLACLHEQGALAHEYSQLREKSPQAGADIQRLKSEFQQRQPSQAAMMDQA</sequence>
<accession>A0A558J0Z3</accession>
<reference evidence="1 2" key="1">
    <citation type="submission" date="2019-07" db="EMBL/GenBank/DDBJ databases">
        <title>Diversity of Bacteria from Kongsfjorden, Arctic.</title>
        <authorList>
            <person name="Yu Y."/>
        </authorList>
    </citation>
    <scope>NUCLEOTIDE SEQUENCE [LARGE SCALE GENOMIC DNA]</scope>
    <source>
        <strain evidence="1 2">SM1922</strain>
    </source>
</reference>
<gene>
    <name evidence="1" type="ORF">FQP89_22020</name>
</gene>
<name>A0A558J0Z3_9GAMM</name>
<dbReference type="AlphaFoldDB" id="A0A558J0Z3"/>
<comment type="caution">
    <text evidence="1">The sequence shown here is derived from an EMBL/GenBank/DDBJ whole genome shotgun (WGS) entry which is preliminary data.</text>
</comment>
<proteinExistence type="predicted"/>
<dbReference type="Proteomes" id="UP000317288">
    <property type="component" value="Unassembled WGS sequence"/>
</dbReference>
<dbReference type="EMBL" id="VNFE01000010">
    <property type="protein sequence ID" value="TVU87264.1"/>
    <property type="molecule type" value="Genomic_DNA"/>
</dbReference>
<organism evidence="1 2">
    <name type="scientific">Vreelandella titanicae</name>
    <dbReference type="NCBI Taxonomy" id="664683"/>
    <lineage>
        <taxon>Bacteria</taxon>
        <taxon>Pseudomonadati</taxon>
        <taxon>Pseudomonadota</taxon>
        <taxon>Gammaproteobacteria</taxon>
        <taxon>Oceanospirillales</taxon>
        <taxon>Halomonadaceae</taxon>
        <taxon>Vreelandella</taxon>
    </lineage>
</organism>